<dbReference type="EMBL" id="BARU01007608">
    <property type="protein sequence ID" value="GAH46502.1"/>
    <property type="molecule type" value="Genomic_DNA"/>
</dbReference>
<name>X1FNH5_9ZZZZ</name>
<reference evidence="1" key="1">
    <citation type="journal article" date="2014" name="Front. Microbiol.">
        <title>High frequency of phylogenetically diverse reductive dehalogenase-homologous genes in deep subseafloor sedimentary metagenomes.</title>
        <authorList>
            <person name="Kawai M."/>
            <person name="Futagami T."/>
            <person name="Toyoda A."/>
            <person name="Takaki Y."/>
            <person name="Nishi S."/>
            <person name="Hori S."/>
            <person name="Arai W."/>
            <person name="Tsubouchi T."/>
            <person name="Morono Y."/>
            <person name="Uchiyama I."/>
            <person name="Ito T."/>
            <person name="Fujiyama A."/>
            <person name="Inagaki F."/>
            <person name="Takami H."/>
        </authorList>
    </citation>
    <scope>NUCLEOTIDE SEQUENCE</scope>
    <source>
        <strain evidence="1">Expedition CK06-06</strain>
    </source>
</reference>
<dbReference type="AlphaFoldDB" id="X1FNH5"/>
<sequence>TERLIEPDGHYKDIECETCGEHYRTRGVI</sequence>
<feature type="non-terminal residue" evidence="1">
    <location>
        <position position="1"/>
    </location>
</feature>
<accession>X1FNH5</accession>
<evidence type="ECO:0000313" key="1">
    <source>
        <dbReference type="EMBL" id="GAH46502.1"/>
    </source>
</evidence>
<protein>
    <submittedName>
        <fullName evidence="1">Uncharacterized protein</fullName>
    </submittedName>
</protein>
<gene>
    <name evidence="1" type="ORF">S03H2_14986</name>
</gene>
<comment type="caution">
    <text evidence="1">The sequence shown here is derived from an EMBL/GenBank/DDBJ whole genome shotgun (WGS) entry which is preliminary data.</text>
</comment>
<proteinExistence type="predicted"/>
<organism evidence="1">
    <name type="scientific">marine sediment metagenome</name>
    <dbReference type="NCBI Taxonomy" id="412755"/>
    <lineage>
        <taxon>unclassified sequences</taxon>
        <taxon>metagenomes</taxon>
        <taxon>ecological metagenomes</taxon>
    </lineage>
</organism>